<sequence>MSKQLRREKRAKRRIHEAFNAVIAGSSRRDGAKIARLPVSTFQYQFQKHITSESMSQKPKFDARNALTEKEETSIVELVKRYASQARPLTRSDVADAVEIIVKHMTPERREKVPFIADRPGKKFIRNFETRHQSVIKIGKASRQDALRYRATNAQNLTTHFAELESIIKTFHIDSSRICNIDETGYSPNRDASGRMRTKPYCTKGVVSQYRAAFFKNVHRVTLLPAIFACGSVGTPTFVVQGASVAYRVINVDGAELLESFADCLPPHVNITTRRELAGVDKFIFERWAKAFVQYCLPLRANARKVLLVYDGYRSHMGLKIFEIVREGNIIAYALPAHTSGTTQPLDLHVFRSSKENLNTKIAQTGMHVVNMELDTFDFLRLITAPYATSFTRDNVLKSFAASGISPFNPLAVLNVPRPFSEA</sequence>
<dbReference type="OrthoDB" id="3776963at2759"/>
<dbReference type="AlphaFoldDB" id="R7QEC0"/>
<proteinExistence type="predicted"/>
<feature type="domain" description="DDE-1" evidence="1">
    <location>
        <begin position="277"/>
        <end position="365"/>
    </location>
</feature>
<dbReference type="Gramene" id="CDF36103">
    <property type="protein sequence ID" value="CDF36103"/>
    <property type="gene ID" value="CHC_T00004215001"/>
</dbReference>
<gene>
    <name evidence="2" type="ORF">CHC_T00004215001</name>
</gene>
<dbReference type="EMBL" id="HG001760">
    <property type="protein sequence ID" value="CDF36103.1"/>
    <property type="molecule type" value="Genomic_DNA"/>
</dbReference>
<dbReference type="GO" id="GO:0003677">
    <property type="term" value="F:DNA binding"/>
    <property type="evidence" value="ECO:0007669"/>
    <property type="project" value="TreeGrafter"/>
</dbReference>
<dbReference type="InterPro" id="IPR050863">
    <property type="entry name" value="CenT-Element_Derived"/>
</dbReference>
<dbReference type="PANTHER" id="PTHR19303:SF74">
    <property type="entry name" value="POGO TRANSPOSABLE ELEMENT WITH KRAB DOMAIN"/>
    <property type="match status" value="1"/>
</dbReference>
<dbReference type="Pfam" id="PF03184">
    <property type="entry name" value="DDE_1"/>
    <property type="match status" value="1"/>
</dbReference>
<name>R7QEC0_CHOCR</name>
<dbReference type="GeneID" id="17323642"/>
<keyword evidence="3" id="KW-1185">Reference proteome</keyword>
<evidence type="ECO:0000259" key="1">
    <source>
        <dbReference type="Pfam" id="PF03184"/>
    </source>
</evidence>
<accession>R7QEC0</accession>
<evidence type="ECO:0000313" key="3">
    <source>
        <dbReference type="Proteomes" id="UP000012073"/>
    </source>
</evidence>
<dbReference type="PANTHER" id="PTHR19303">
    <property type="entry name" value="TRANSPOSON"/>
    <property type="match status" value="1"/>
</dbReference>
<dbReference type="RefSeq" id="XP_005715922.1">
    <property type="nucleotide sequence ID" value="XM_005715865.1"/>
</dbReference>
<dbReference type="InterPro" id="IPR004875">
    <property type="entry name" value="DDE_SF_endonuclease_dom"/>
</dbReference>
<dbReference type="PhylomeDB" id="R7QEC0"/>
<organism evidence="2 3">
    <name type="scientific">Chondrus crispus</name>
    <name type="common">Carrageen Irish moss</name>
    <name type="synonym">Polymorpha crispa</name>
    <dbReference type="NCBI Taxonomy" id="2769"/>
    <lineage>
        <taxon>Eukaryota</taxon>
        <taxon>Rhodophyta</taxon>
        <taxon>Florideophyceae</taxon>
        <taxon>Rhodymeniophycidae</taxon>
        <taxon>Gigartinales</taxon>
        <taxon>Gigartinaceae</taxon>
        <taxon>Chondrus</taxon>
    </lineage>
</organism>
<dbReference type="GO" id="GO:0005634">
    <property type="term" value="C:nucleus"/>
    <property type="evidence" value="ECO:0007669"/>
    <property type="project" value="TreeGrafter"/>
</dbReference>
<protein>
    <recommendedName>
        <fullName evidence="1">DDE-1 domain-containing protein</fullName>
    </recommendedName>
</protein>
<reference evidence="3" key="1">
    <citation type="journal article" date="2013" name="Proc. Natl. Acad. Sci. U.S.A.">
        <title>Genome structure and metabolic features in the red seaweed Chondrus crispus shed light on evolution of the Archaeplastida.</title>
        <authorList>
            <person name="Collen J."/>
            <person name="Porcel B."/>
            <person name="Carre W."/>
            <person name="Ball S.G."/>
            <person name="Chaparro C."/>
            <person name="Tonon T."/>
            <person name="Barbeyron T."/>
            <person name="Michel G."/>
            <person name="Noel B."/>
            <person name="Valentin K."/>
            <person name="Elias M."/>
            <person name="Artiguenave F."/>
            <person name="Arun A."/>
            <person name="Aury J.M."/>
            <person name="Barbosa-Neto J.F."/>
            <person name="Bothwell J.H."/>
            <person name="Bouget F.Y."/>
            <person name="Brillet L."/>
            <person name="Cabello-Hurtado F."/>
            <person name="Capella-Gutierrez S."/>
            <person name="Charrier B."/>
            <person name="Cladiere L."/>
            <person name="Cock J.M."/>
            <person name="Coelho S.M."/>
            <person name="Colleoni C."/>
            <person name="Czjzek M."/>
            <person name="Da Silva C."/>
            <person name="Delage L."/>
            <person name="Denoeud F."/>
            <person name="Deschamps P."/>
            <person name="Dittami S.M."/>
            <person name="Gabaldon T."/>
            <person name="Gachon C.M."/>
            <person name="Groisillier A."/>
            <person name="Herve C."/>
            <person name="Jabbari K."/>
            <person name="Katinka M."/>
            <person name="Kloareg B."/>
            <person name="Kowalczyk N."/>
            <person name="Labadie K."/>
            <person name="Leblanc C."/>
            <person name="Lopez P.J."/>
            <person name="McLachlan D.H."/>
            <person name="Meslet-Cladiere L."/>
            <person name="Moustafa A."/>
            <person name="Nehr Z."/>
            <person name="Nyvall Collen P."/>
            <person name="Panaud O."/>
            <person name="Partensky F."/>
            <person name="Poulain J."/>
            <person name="Rensing S.A."/>
            <person name="Rousvoal S."/>
            <person name="Samson G."/>
            <person name="Symeonidi A."/>
            <person name="Weissenbach J."/>
            <person name="Zambounis A."/>
            <person name="Wincker P."/>
            <person name="Boyen C."/>
        </authorList>
    </citation>
    <scope>NUCLEOTIDE SEQUENCE [LARGE SCALE GENOMIC DNA]</scope>
    <source>
        <strain evidence="3">cv. Stackhouse</strain>
    </source>
</reference>
<evidence type="ECO:0000313" key="2">
    <source>
        <dbReference type="EMBL" id="CDF36103.1"/>
    </source>
</evidence>
<dbReference type="KEGG" id="ccp:CHC_T00004215001"/>
<dbReference type="Proteomes" id="UP000012073">
    <property type="component" value="Unassembled WGS sequence"/>
</dbReference>